<keyword evidence="8" id="KW-0418">Kinase</keyword>
<comment type="function">
    <text evidence="5">In the vertebrate host, binds to highly sulfated heparan sulfate proteoglycans (HSPGs) on the surface of host hepatocytes and is required for sporozoite invasion of the host hepatocytes.</text>
</comment>
<keyword evidence="8" id="KW-0675">Receptor</keyword>
<dbReference type="InterPro" id="IPR051860">
    <property type="entry name" value="Plasmodium_CSP_Invasion"/>
</dbReference>
<comment type="caution">
    <text evidence="8">The sequence shown here is derived from an EMBL/GenBank/DDBJ whole genome shotgun (WGS) entry which is preliminary data.</text>
</comment>
<gene>
    <name evidence="8" type="ORF">SEMRO_1623_G286650.1</name>
</gene>
<dbReference type="EMBL" id="CAICTM010001621">
    <property type="protein sequence ID" value="CAB9525047.1"/>
    <property type="molecule type" value="Genomic_DNA"/>
</dbReference>
<evidence type="ECO:0000256" key="4">
    <source>
        <dbReference type="ARBA" id="ARBA00022737"/>
    </source>
</evidence>
<organism evidence="8 9">
    <name type="scientific">Seminavis robusta</name>
    <dbReference type="NCBI Taxonomy" id="568900"/>
    <lineage>
        <taxon>Eukaryota</taxon>
        <taxon>Sar</taxon>
        <taxon>Stramenopiles</taxon>
        <taxon>Ochrophyta</taxon>
        <taxon>Bacillariophyta</taxon>
        <taxon>Bacillariophyceae</taxon>
        <taxon>Bacillariophycidae</taxon>
        <taxon>Naviculales</taxon>
        <taxon>Naviculaceae</taxon>
        <taxon>Seminavis</taxon>
    </lineage>
</organism>
<dbReference type="PANTHER" id="PTHR44826:SF3">
    <property type="entry name" value="SPORE COAT PROTEIN SP85"/>
    <property type="match status" value="1"/>
</dbReference>
<evidence type="ECO:0000313" key="8">
    <source>
        <dbReference type="EMBL" id="CAB9525047.1"/>
    </source>
</evidence>
<evidence type="ECO:0000256" key="2">
    <source>
        <dbReference type="ARBA" id="ARBA00021911"/>
    </source>
</evidence>
<keyword evidence="9" id="KW-1185">Reference proteome</keyword>
<dbReference type="AlphaFoldDB" id="A0A9N8EPT7"/>
<evidence type="ECO:0000256" key="1">
    <source>
        <dbReference type="ARBA" id="ARBA00006241"/>
    </source>
</evidence>
<name>A0A9N8EPT7_9STRA</name>
<feature type="compositionally biased region" description="Low complexity" evidence="7">
    <location>
        <begin position="157"/>
        <end position="283"/>
    </location>
</feature>
<dbReference type="GO" id="GO:0016301">
    <property type="term" value="F:kinase activity"/>
    <property type="evidence" value="ECO:0007669"/>
    <property type="project" value="UniProtKB-KW"/>
</dbReference>
<comment type="function">
    <text evidence="6">Essential sporozoite protein. In the mosquito vector, required for sporozoite development in the oocyst, migration through the vector hemolymph and entry into the vector salivary glands. In the vertebrate host, required for sporozoite migration through the host dermis and infection of host hepatocytes. Binds to highly sulfated heparan sulfate proteoglycans (HSPGs) on the surface of host hepatocytes.</text>
</comment>
<protein>
    <recommendedName>
        <fullName evidence="2">Circumsporozoite protein</fullName>
    </recommendedName>
</protein>
<evidence type="ECO:0000256" key="5">
    <source>
        <dbReference type="ARBA" id="ARBA00033726"/>
    </source>
</evidence>
<evidence type="ECO:0000256" key="7">
    <source>
        <dbReference type="SAM" id="MobiDB-lite"/>
    </source>
</evidence>
<evidence type="ECO:0000256" key="3">
    <source>
        <dbReference type="ARBA" id="ARBA00022522"/>
    </source>
</evidence>
<feature type="region of interest" description="Disordered" evidence="7">
    <location>
        <begin position="141"/>
        <end position="293"/>
    </location>
</feature>
<keyword evidence="4" id="KW-0677">Repeat</keyword>
<evidence type="ECO:0000313" key="9">
    <source>
        <dbReference type="Proteomes" id="UP001153069"/>
    </source>
</evidence>
<dbReference type="Proteomes" id="UP001153069">
    <property type="component" value="Unassembled WGS sequence"/>
</dbReference>
<dbReference type="PANTHER" id="PTHR44826">
    <property type="entry name" value="SPORE COAT PROTEIN SP85"/>
    <property type="match status" value="1"/>
</dbReference>
<comment type="similarity">
    <text evidence="1">Belongs to the plasmodium circumsporozoite protein family.</text>
</comment>
<accession>A0A9N8EPT7</accession>
<feature type="compositionally biased region" description="Polar residues" evidence="7">
    <location>
        <begin position="141"/>
        <end position="156"/>
    </location>
</feature>
<keyword evidence="3" id="KW-0748">Sporozoite</keyword>
<proteinExistence type="inferred from homology"/>
<reference evidence="8" key="1">
    <citation type="submission" date="2020-06" db="EMBL/GenBank/DDBJ databases">
        <authorList>
            <consortium name="Plant Systems Biology data submission"/>
        </authorList>
    </citation>
    <scope>NUCLEOTIDE SEQUENCE</scope>
    <source>
        <strain evidence="8">D6</strain>
    </source>
</reference>
<evidence type="ECO:0000256" key="6">
    <source>
        <dbReference type="ARBA" id="ARBA00045806"/>
    </source>
</evidence>
<sequence>MAPSHVPSSNPTTSPTAFAPNEVVGFSVYDGAAGPGADALYFVTEDTTITDPSPSSLAIWADVHDPLVGLVFFTVSGGSHGGVLIPASNLGDNKWSYGLFWEQVSDPSGTAISVAALPIVGGVGGGTPLEVTITINYSTPSQLPSAVPSKSPSLELSTAPSHVPSSVPSALPSSHAPSMAPSHVPSSNPTTIPTTAFPTSSAPSAVPSRSPSVEPSTVPSHVPSSVPSALPSSHAPSMAPSHVPSSNPTTSPTTAFPTSSAPSAVPSKSPSSNPTTIPTTSSPNEVVSFSVYDGDTGPGGGALYLVTGDTSINPSTSSLGIWAEVHDPLVTNVFFQVIGGSQNGGTLTLASSLGDNKWSYGIFWDQVSDPSGTAISVAAIPYSGSTPGTSLQVTITLNY</sequence>
<keyword evidence="8" id="KW-0808">Transferase</keyword>